<keyword evidence="4" id="KW-1185">Reference proteome</keyword>
<dbReference type="PANTHER" id="PTHR33476">
    <property type="entry name" value="EMB|CAB62613.1"/>
    <property type="match status" value="1"/>
</dbReference>
<accession>A0A2C9VP21</accession>
<dbReference type="STRING" id="3983.A0A2C9VP21"/>
<proteinExistence type="predicted"/>
<keyword evidence="1" id="KW-0175">Coiled coil</keyword>
<evidence type="ECO:0000256" key="1">
    <source>
        <dbReference type="SAM" id="Coils"/>
    </source>
</evidence>
<dbReference type="OrthoDB" id="1701885at2759"/>
<dbReference type="EMBL" id="CM004392">
    <property type="protein sequence ID" value="OAY47504.1"/>
    <property type="molecule type" value="Genomic_DNA"/>
</dbReference>
<dbReference type="PANTHER" id="PTHR33476:SF7">
    <property type="entry name" value="EMB|CAB62613.1"/>
    <property type="match status" value="1"/>
</dbReference>
<name>A0A2C9VP21_MANES</name>
<comment type="caution">
    <text evidence="3">The sequence shown here is derived from an EMBL/GenBank/DDBJ whole genome shotgun (WGS) entry which is preliminary data.</text>
</comment>
<evidence type="ECO:0000313" key="3">
    <source>
        <dbReference type="EMBL" id="OAY47504.1"/>
    </source>
</evidence>
<reference evidence="4" key="1">
    <citation type="journal article" date="2016" name="Nat. Biotechnol.">
        <title>Sequencing wild and cultivated cassava and related species reveals extensive interspecific hybridization and genetic diversity.</title>
        <authorList>
            <person name="Bredeson J.V."/>
            <person name="Lyons J.B."/>
            <person name="Prochnik S.E."/>
            <person name="Wu G.A."/>
            <person name="Ha C.M."/>
            <person name="Edsinger-Gonzales E."/>
            <person name="Grimwood J."/>
            <person name="Schmutz J."/>
            <person name="Rabbi I.Y."/>
            <person name="Egesi C."/>
            <person name="Nauluvula P."/>
            <person name="Lebot V."/>
            <person name="Ndunguru J."/>
            <person name="Mkamilo G."/>
            <person name="Bart R.S."/>
            <person name="Setter T.L."/>
            <person name="Gleadow R.M."/>
            <person name="Kulakow P."/>
            <person name="Ferguson M.E."/>
            <person name="Rounsley S."/>
            <person name="Rokhsar D.S."/>
        </authorList>
    </citation>
    <scope>NUCLEOTIDE SEQUENCE [LARGE SCALE GENOMIC DNA]</scope>
    <source>
        <strain evidence="4">cv. AM560-2</strain>
    </source>
</reference>
<dbReference type="GO" id="GO:0008356">
    <property type="term" value="P:asymmetric cell division"/>
    <property type="evidence" value="ECO:0007669"/>
    <property type="project" value="InterPro"/>
</dbReference>
<feature type="region of interest" description="Disordered" evidence="2">
    <location>
        <begin position="251"/>
        <end position="271"/>
    </location>
</feature>
<dbReference type="Proteomes" id="UP000091857">
    <property type="component" value="Chromosome 6"/>
</dbReference>
<gene>
    <name evidence="3" type="ORF">MANES_06G084700v8</name>
</gene>
<feature type="coiled-coil region" evidence="1">
    <location>
        <begin position="295"/>
        <end position="329"/>
    </location>
</feature>
<dbReference type="Gramene" id="Manes.06G084700.1.v8.1">
    <property type="protein sequence ID" value="Manes.06G084700.1.v8.1.CDS"/>
    <property type="gene ID" value="Manes.06G084700.v8.1"/>
</dbReference>
<feature type="coiled-coil region" evidence="1">
    <location>
        <begin position="469"/>
        <end position="503"/>
    </location>
</feature>
<evidence type="ECO:0000256" key="2">
    <source>
        <dbReference type="SAM" id="MobiDB-lite"/>
    </source>
</evidence>
<dbReference type="InterPro" id="IPR040348">
    <property type="entry name" value="POLAR-like"/>
</dbReference>
<feature type="region of interest" description="Disordered" evidence="2">
    <location>
        <begin position="111"/>
        <end position="132"/>
    </location>
</feature>
<organism evidence="3 4">
    <name type="scientific">Manihot esculenta</name>
    <name type="common">Cassava</name>
    <name type="synonym">Jatropha manihot</name>
    <dbReference type="NCBI Taxonomy" id="3983"/>
    <lineage>
        <taxon>Eukaryota</taxon>
        <taxon>Viridiplantae</taxon>
        <taxon>Streptophyta</taxon>
        <taxon>Embryophyta</taxon>
        <taxon>Tracheophyta</taxon>
        <taxon>Spermatophyta</taxon>
        <taxon>Magnoliopsida</taxon>
        <taxon>eudicotyledons</taxon>
        <taxon>Gunneridae</taxon>
        <taxon>Pentapetalae</taxon>
        <taxon>rosids</taxon>
        <taxon>fabids</taxon>
        <taxon>Malpighiales</taxon>
        <taxon>Euphorbiaceae</taxon>
        <taxon>Crotonoideae</taxon>
        <taxon>Manihoteae</taxon>
        <taxon>Manihot</taxon>
    </lineage>
</organism>
<dbReference type="AlphaFoldDB" id="A0A2C9VP21"/>
<sequence>MDFWVFGAAAAAGYIAKHWQYISRDRDNLSEPGKNETPSCPFRRLTWRRKLAEDTSTGERLSDMYKLDGASEAEVSTSGYVEKLGIWGDYEHRMLPLSSLPLGFSTDEHLKESGGEKGLNGDMGDNSGRPCTGEVDPFCDRMRKRSSLRTKGYFIKPLSSLESCLTAQIYKEHVKMEEYVLSVLPSSSTNIRPLLVTNGNQTINRVNGHSVSARISTDDNRLHKEEILCGIPPLPKISTLAVPSKIKSKIGKGHDERYRSSHKAGNGRHFDSQTGSIDRKILFCLGICVGIVTSLLDNRRELDKFKQLLKQKENLVQDLQEELEMKDLLTVEQLADEKCESQDTYENSFDYEAPNPLVSVQDMDISRNNDDEDSNHYEKAEETTGDMSKIEAELEAELERLGLNMNTSNMDTRWSDLVELDPDFESDFAQGDLRADMVNGQAVESDRDASGTSTTYTGNYTVSPRELSLRLHEVIESRLEERVKKLERALQNSERKLQLRESEHRNVCRQFPNRELRYSSGEETEEDSSCMTQPLVMDLSGEALDAYNEAYEELMKINESEDESPCGFHESIIWGQNLTCNKEKSSREIHFNQLKASIERGLQNQELLYDGASEDENGNCNDELEKQLIKHVVEKTRKGSPVVLNAQRLLFSMDENEG</sequence>
<feature type="region of interest" description="Disordered" evidence="2">
    <location>
        <begin position="366"/>
        <end position="386"/>
    </location>
</feature>
<protein>
    <submittedName>
        <fullName evidence="3">Uncharacterized protein</fullName>
    </submittedName>
</protein>
<evidence type="ECO:0000313" key="4">
    <source>
        <dbReference type="Proteomes" id="UP000091857"/>
    </source>
</evidence>